<accession>A0A2H0DZZ4</accession>
<dbReference type="InterPro" id="IPR028098">
    <property type="entry name" value="Glyco_trans_4-like_N"/>
</dbReference>
<evidence type="ECO:0000313" key="4">
    <source>
        <dbReference type="EMBL" id="PIP87755.1"/>
    </source>
</evidence>
<dbReference type="PANTHER" id="PTHR46401:SF2">
    <property type="entry name" value="GLYCOSYLTRANSFERASE WBBK-RELATED"/>
    <property type="match status" value="1"/>
</dbReference>
<gene>
    <name evidence="4" type="ORF">COW80_04095</name>
</gene>
<dbReference type="EMBL" id="PCTU01000102">
    <property type="protein sequence ID" value="PIP87755.1"/>
    <property type="molecule type" value="Genomic_DNA"/>
</dbReference>
<evidence type="ECO:0000259" key="2">
    <source>
        <dbReference type="Pfam" id="PF00534"/>
    </source>
</evidence>
<name>A0A2H0DZZ4_9BACT</name>
<dbReference type="CDD" id="cd03809">
    <property type="entry name" value="GT4_MtfB-like"/>
    <property type="match status" value="1"/>
</dbReference>
<keyword evidence="1" id="KW-0808">Transferase</keyword>
<dbReference type="AlphaFoldDB" id="A0A2H0DZZ4"/>
<dbReference type="Gene3D" id="3.40.50.2000">
    <property type="entry name" value="Glycogen Phosphorylase B"/>
    <property type="match status" value="2"/>
</dbReference>
<feature type="domain" description="Glycosyltransferase subfamily 4-like N-terminal" evidence="3">
    <location>
        <begin position="21"/>
        <end position="174"/>
    </location>
</feature>
<dbReference type="Pfam" id="PF00534">
    <property type="entry name" value="Glycos_transf_1"/>
    <property type="match status" value="1"/>
</dbReference>
<dbReference type="Pfam" id="PF13439">
    <property type="entry name" value="Glyco_transf_4"/>
    <property type="match status" value="1"/>
</dbReference>
<evidence type="ECO:0000313" key="5">
    <source>
        <dbReference type="Proteomes" id="UP000229981"/>
    </source>
</evidence>
<evidence type="ECO:0000256" key="1">
    <source>
        <dbReference type="ARBA" id="ARBA00022679"/>
    </source>
</evidence>
<comment type="caution">
    <text evidence="4">The sequence shown here is derived from an EMBL/GenBank/DDBJ whole genome shotgun (WGS) entry which is preliminary data.</text>
</comment>
<evidence type="ECO:0008006" key="6">
    <source>
        <dbReference type="Google" id="ProtNLM"/>
    </source>
</evidence>
<dbReference type="GO" id="GO:0016757">
    <property type="term" value="F:glycosyltransferase activity"/>
    <property type="evidence" value="ECO:0007669"/>
    <property type="project" value="InterPro"/>
</dbReference>
<protein>
    <recommendedName>
        <fullName evidence="6">Glycosyl transferase family 1 domain-containing protein</fullName>
    </recommendedName>
</protein>
<dbReference type="InterPro" id="IPR001296">
    <property type="entry name" value="Glyco_trans_1"/>
</dbReference>
<dbReference type="PANTHER" id="PTHR46401">
    <property type="entry name" value="GLYCOSYLTRANSFERASE WBBK-RELATED"/>
    <property type="match status" value="1"/>
</dbReference>
<dbReference type="SUPFAM" id="SSF53756">
    <property type="entry name" value="UDP-Glycosyltransferase/glycogen phosphorylase"/>
    <property type="match status" value="1"/>
</dbReference>
<evidence type="ECO:0000259" key="3">
    <source>
        <dbReference type="Pfam" id="PF13439"/>
    </source>
</evidence>
<proteinExistence type="predicted"/>
<feature type="domain" description="Glycosyl transferase family 1" evidence="2">
    <location>
        <begin position="181"/>
        <end position="318"/>
    </location>
</feature>
<sequence length="355" mass="39815">MKRSMRIGIDANEANVSHRVGSNVYAFEVLTRLYRQGNQHQFTIYLAGAPLADLPRPKANWQYRVINPGFFWTQWRLPLDLLIHRPRPVVFLTLGHYAPRFSPIPIIICIMDLAFLKFPETFRKRDLYKLTAWTRYSVKQASQIFAISQATKQDIINSYGFAADKISVAYPGIDKLQATGKSPVSGKYLLYIGTLQPRKNIEALIEACKDGPCRLVIAGKLGWKYKIKSAPQVKYLGYVPQDRLAGLIKGSQGLVLPSLYEGFGIPVVQAMSLGVPVLVSRNSSLTEIVGDAGLYIEPPFDSAAIRVGLNKLLNLTSAQKQSLVVSARQQVAQFTWEKTAKIILKSIFERYGRTH</sequence>
<dbReference type="Proteomes" id="UP000229981">
    <property type="component" value="Unassembled WGS sequence"/>
</dbReference>
<reference evidence="4 5" key="1">
    <citation type="submission" date="2017-09" db="EMBL/GenBank/DDBJ databases">
        <title>Depth-based differentiation of microbial function through sediment-hosted aquifers and enrichment of novel symbionts in the deep terrestrial subsurface.</title>
        <authorList>
            <person name="Probst A.J."/>
            <person name="Ladd B."/>
            <person name="Jarett J.K."/>
            <person name="Geller-Mcgrath D.E."/>
            <person name="Sieber C.M."/>
            <person name="Emerson J.B."/>
            <person name="Anantharaman K."/>
            <person name="Thomas B.C."/>
            <person name="Malmstrom R."/>
            <person name="Stieglmeier M."/>
            <person name="Klingl A."/>
            <person name="Woyke T."/>
            <person name="Ryan C.M."/>
            <person name="Banfield J.F."/>
        </authorList>
    </citation>
    <scope>NUCLEOTIDE SEQUENCE [LARGE SCALE GENOMIC DNA]</scope>
    <source>
        <strain evidence="4">CG22_combo_CG10-13_8_21_14_all_01_47_9</strain>
    </source>
</reference>
<organism evidence="4 5">
    <name type="scientific">Candidatus Beckwithbacteria bacterium CG22_combo_CG10-13_8_21_14_all_01_47_9</name>
    <dbReference type="NCBI Taxonomy" id="1974496"/>
    <lineage>
        <taxon>Bacteria</taxon>
        <taxon>Candidatus Beckwithiibacteriota</taxon>
    </lineage>
</organism>